<proteinExistence type="inferred from homology"/>
<evidence type="ECO:0000256" key="3">
    <source>
        <dbReference type="ARBA" id="ARBA00022679"/>
    </source>
</evidence>
<dbReference type="FunFam" id="3.40.50.2000:FF:000072">
    <property type="entry name" value="Glycosyl transferase"/>
    <property type="match status" value="1"/>
</dbReference>
<evidence type="ECO:0000313" key="6">
    <source>
        <dbReference type="EMBL" id="OXM45333.1"/>
    </source>
</evidence>
<name>A0A229RF79_AMYAL</name>
<keyword evidence="7" id="KW-1185">Reference proteome</keyword>
<feature type="domain" description="Erythromycin biosynthesis protein CIII-like C-terminal" evidence="4">
    <location>
        <begin position="251"/>
        <end position="383"/>
    </location>
</feature>
<dbReference type="InterPro" id="IPR035595">
    <property type="entry name" value="UDP_glycos_trans_CS"/>
</dbReference>
<dbReference type="Proteomes" id="UP000215563">
    <property type="component" value="Unassembled WGS sequence"/>
</dbReference>
<dbReference type="Gene3D" id="3.40.50.2000">
    <property type="entry name" value="Glycogen Phosphorylase B"/>
    <property type="match status" value="2"/>
</dbReference>
<feature type="domain" description="Erythromycin biosynthesis protein CIII-like N-terminal" evidence="5">
    <location>
        <begin position="23"/>
        <end position="141"/>
    </location>
</feature>
<dbReference type="GO" id="GO:0017000">
    <property type="term" value="P:antibiotic biosynthetic process"/>
    <property type="evidence" value="ECO:0007669"/>
    <property type="project" value="UniProtKB-ARBA"/>
</dbReference>
<dbReference type="PROSITE" id="PS00375">
    <property type="entry name" value="UDPGT"/>
    <property type="match status" value="1"/>
</dbReference>
<dbReference type="SUPFAM" id="SSF53756">
    <property type="entry name" value="UDP-Glycosyltransferase/glycogen phosphorylase"/>
    <property type="match status" value="1"/>
</dbReference>
<comment type="similarity">
    <text evidence="1">Belongs to the glycosyltransferase 28 family.</text>
</comment>
<evidence type="ECO:0000259" key="4">
    <source>
        <dbReference type="Pfam" id="PF06722"/>
    </source>
</evidence>
<evidence type="ECO:0000256" key="2">
    <source>
        <dbReference type="ARBA" id="ARBA00022676"/>
    </source>
</evidence>
<dbReference type="Pfam" id="PF21036">
    <property type="entry name" value="EryCIII-like_N"/>
    <property type="match status" value="1"/>
</dbReference>
<evidence type="ECO:0000259" key="5">
    <source>
        <dbReference type="Pfam" id="PF21036"/>
    </source>
</evidence>
<dbReference type="Pfam" id="PF06722">
    <property type="entry name" value="EryCIII-like_C"/>
    <property type="match status" value="1"/>
</dbReference>
<evidence type="ECO:0000313" key="7">
    <source>
        <dbReference type="Proteomes" id="UP000215563"/>
    </source>
</evidence>
<dbReference type="InterPro" id="IPR002213">
    <property type="entry name" value="UDP_glucos_trans"/>
</dbReference>
<evidence type="ECO:0000256" key="1">
    <source>
        <dbReference type="ARBA" id="ARBA00006962"/>
    </source>
</evidence>
<dbReference type="InterPro" id="IPR050426">
    <property type="entry name" value="Glycosyltransferase_28"/>
</dbReference>
<protein>
    <submittedName>
        <fullName evidence="6">Glycosyltransferase</fullName>
    </submittedName>
</protein>
<dbReference type="InterPro" id="IPR010610">
    <property type="entry name" value="EryCIII-like_C"/>
</dbReference>
<dbReference type="OrthoDB" id="6620093at2"/>
<dbReference type="PANTHER" id="PTHR48050:SF13">
    <property type="entry name" value="STEROL 3-BETA-GLUCOSYLTRANSFERASE UGT80A2"/>
    <property type="match status" value="1"/>
</dbReference>
<comment type="caution">
    <text evidence="6">The sequence shown here is derived from an EMBL/GenBank/DDBJ whole genome shotgun (WGS) entry which is preliminary data.</text>
</comment>
<dbReference type="GO" id="GO:0016758">
    <property type="term" value="F:hexosyltransferase activity"/>
    <property type="evidence" value="ECO:0007669"/>
    <property type="project" value="UniProtKB-ARBA"/>
</dbReference>
<keyword evidence="3 6" id="KW-0808">Transferase</keyword>
<keyword evidence="2" id="KW-0328">Glycosyltransferase</keyword>
<sequence length="396" mass="41199">MRLFFSAGAGYSRIAPLLPLAVAARDRGHDVVFATGSGAVEHARASGLPTIGVDGQGDEAAARQAWGRYSPAELAVMSPDEKLAYVVTVMAETGAGSRVDGMLAAIREHRPDLVVAGAAEFAAPAAAAIAGLPYVVHGIGPPKPAAIMAGGWQALDPIVRRFGLDRFPEHETVPYLDIWPEVLRPKETTWDHPVSLPIRPEGILPAPGNRPPVLEGLRHGKTVYVTAGTSHNTRPGVLETMLSALYGEGVDVIATIGRDGDRDRFGAQPAEVRIENFLPQQQILPHVDAVVCHAGSGTVLGSLAHGVPLVVSPLATDQFDMAAQVAGAGAGVLADPGSPTRSGIRDAVRTVLTDPSYRDSAVSLAARIAAMPDPASVLDQLAEYANHTPARGGDGG</sequence>
<dbReference type="EMBL" id="NMQU01000104">
    <property type="protein sequence ID" value="OXM45333.1"/>
    <property type="molecule type" value="Genomic_DNA"/>
</dbReference>
<accession>A0A229RF79</accession>
<organism evidence="6 7">
    <name type="scientific">Amycolatopsis alba DSM 44262</name>
    <dbReference type="NCBI Taxonomy" id="1125972"/>
    <lineage>
        <taxon>Bacteria</taxon>
        <taxon>Bacillati</taxon>
        <taxon>Actinomycetota</taxon>
        <taxon>Actinomycetes</taxon>
        <taxon>Pseudonocardiales</taxon>
        <taxon>Pseudonocardiaceae</taxon>
        <taxon>Amycolatopsis</taxon>
    </lineage>
</organism>
<dbReference type="AlphaFoldDB" id="A0A229RF79"/>
<gene>
    <name evidence="6" type="ORF">CFP75_30715</name>
</gene>
<reference evidence="6 7" key="1">
    <citation type="submission" date="2017-07" db="EMBL/GenBank/DDBJ databases">
        <title>Amycolatopsis alba DSM 44262 Genome sequencing and assembly.</title>
        <authorList>
            <person name="Kaur N."/>
            <person name="Mayilraj S."/>
        </authorList>
    </citation>
    <scope>NUCLEOTIDE SEQUENCE [LARGE SCALE GENOMIC DNA]</scope>
    <source>
        <strain evidence="6 7">DSM 44262</strain>
    </source>
</reference>
<dbReference type="InterPro" id="IPR048284">
    <property type="entry name" value="EryCIII-like_N"/>
</dbReference>
<dbReference type="CDD" id="cd03784">
    <property type="entry name" value="GT1_Gtf-like"/>
    <property type="match status" value="1"/>
</dbReference>
<dbReference type="PANTHER" id="PTHR48050">
    <property type="entry name" value="STEROL 3-BETA-GLUCOSYLTRANSFERASE"/>
    <property type="match status" value="1"/>
</dbReference>
<dbReference type="GO" id="GO:0008194">
    <property type="term" value="F:UDP-glycosyltransferase activity"/>
    <property type="evidence" value="ECO:0007669"/>
    <property type="project" value="InterPro"/>
</dbReference>
<dbReference type="RefSeq" id="WP_026467641.1">
    <property type="nucleotide sequence ID" value="NZ_KB913032.1"/>
</dbReference>